<reference evidence="2 3" key="1">
    <citation type="submission" date="2020-04" db="EMBL/GenBank/DDBJ databases">
        <authorList>
            <person name="Wallbank WR R."/>
            <person name="Pardo Diaz C."/>
            <person name="Kozak K."/>
            <person name="Martin S."/>
            <person name="Jiggins C."/>
            <person name="Moest M."/>
            <person name="Warren A I."/>
            <person name="Byers J.R.P. K."/>
            <person name="Montejo-Kovacevich G."/>
            <person name="Yen C E."/>
        </authorList>
    </citation>
    <scope>NUCLEOTIDE SEQUENCE [LARGE SCALE GENOMIC DNA]</scope>
</reference>
<gene>
    <name evidence="2" type="ORF">APLA_LOCUS7841</name>
</gene>
<dbReference type="Proteomes" id="UP000494256">
    <property type="component" value="Unassembled WGS sequence"/>
</dbReference>
<name>A0A8S0ZXZ4_ARCPL</name>
<organism evidence="2 3">
    <name type="scientific">Arctia plantaginis</name>
    <name type="common">Wood tiger moth</name>
    <name type="synonym">Phalaena plantaginis</name>
    <dbReference type="NCBI Taxonomy" id="874455"/>
    <lineage>
        <taxon>Eukaryota</taxon>
        <taxon>Metazoa</taxon>
        <taxon>Ecdysozoa</taxon>
        <taxon>Arthropoda</taxon>
        <taxon>Hexapoda</taxon>
        <taxon>Insecta</taxon>
        <taxon>Pterygota</taxon>
        <taxon>Neoptera</taxon>
        <taxon>Endopterygota</taxon>
        <taxon>Lepidoptera</taxon>
        <taxon>Glossata</taxon>
        <taxon>Ditrysia</taxon>
        <taxon>Noctuoidea</taxon>
        <taxon>Erebidae</taxon>
        <taxon>Arctiinae</taxon>
        <taxon>Arctia</taxon>
    </lineage>
</organism>
<keyword evidence="1" id="KW-0732">Signal</keyword>
<comment type="caution">
    <text evidence="2">The sequence shown here is derived from an EMBL/GenBank/DDBJ whole genome shotgun (WGS) entry which is preliminary data.</text>
</comment>
<feature type="signal peptide" evidence="1">
    <location>
        <begin position="1"/>
        <end position="17"/>
    </location>
</feature>
<evidence type="ECO:0000313" key="3">
    <source>
        <dbReference type="Proteomes" id="UP000494256"/>
    </source>
</evidence>
<dbReference type="EMBL" id="CADEBD010000303">
    <property type="protein sequence ID" value="CAB3237340.1"/>
    <property type="molecule type" value="Genomic_DNA"/>
</dbReference>
<proteinExistence type="predicted"/>
<dbReference type="AlphaFoldDB" id="A0A8S0ZXZ4"/>
<sequence>MGYGLLNLLSLSSTVLTFTLHVRTEPARLNVARGRLPSARPPPLKIASPPELYPSGEGGRASIQLWRAAIDLVVSLARTAEYQNKGARRAVAAPARRPAGVAGCAAPHALMPVRFRTALIEVVRCELDCELSTAKGFSFVPILEDPVIVLCFRARAAISPALLRSRITRSVLNRDEVLSVFRNSVTVIPRNAYAERFEIFK</sequence>
<protein>
    <submittedName>
        <fullName evidence="2">Uncharacterized protein</fullName>
    </submittedName>
</protein>
<evidence type="ECO:0000256" key="1">
    <source>
        <dbReference type="SAM" id="SignalP"/>
    </source>
</evidence>
<accession>A0A8S0ZXZ4</accession>
<dbReference type="OrthoDB" id="10248373at2759"/>
<evidence type="ECO:0000313" key="2">
    <source>
        <dbReference type="EMBL" id="CAB3237340.1"/>
    </source>
</evidence>
<feature type="chain" id="PRO_5035780976" evidence="1">
    <location>
        <begin position="18"/>
        <end position="201"/>
    </location>
</feature>